<feature type="region of interest" description="Disordered" evidence="5">
    <location>
        <begin position="289"/>
        <end position="308"/>
    </location>
</feature>
<evidence type="ECO:0000313" key="8">
    <source>
        <dbReference type="Proteomes" id="UP001652661"/>
    </source>
</evidence>
<dbReference type="PANTHER" id="PTHR10609">
    <property type="entry name" value="BIOTINIDASE-RELATED"/>
    <property type="match status" value="1"/>
</dbReference>
<dbReference type="Proteomes" id="UP001652661">
    <property type="component" value="Chromosome X"/>
</dbReference>
<evidence type="ECO:0000256" key="1">
    <source>
        <dbReference type="ARBA" id="ARBA00008225"/>
    </source>
</evidence>
<feature type="compositionally biased region" description="Basic and acidic residues" evidence="5">
    <location>
        <begin position="293"/>
        <end position="308"/>
    </location>
</feature>
<feature type="domain" description="CN hydrolase" evidence="7">
    <location>
        <begin position="20"/>
        <end position="286"/>
    </location>
</feature>
<dbReference type="InterPro" id="IPR043957">
    <property type="entry name" value="Vanin_C"/>
</dbReference>
<dbReference type="InterPro" id="IPR003010">
    <property type="entry name" value="C-N_Hydrolase"/>
</dbReference>
<evidence type="ECO:0000256" key="5">
    <source>
        <dbReference type="SAM" id="MobiDB-lite"/>
    </source>
</evidence>
<dbReference type="InterPro" id="IPR036526">
    <property type="entry name" value="C-N_Hydrolase_sf"/>
</dbReference>
<dbReference type="RefSeq" id="XP_017016951.1">
    <property type="nucleotide sequence ID" value="XM_017161462.3"/>
</dbReference>
<comment type="similarity">
    <text evidence="1">Belongs to the carbon-nitrogen hydrolase superfamily. BTD/VNN family.</text>
</comment>
<gene>
    <name evidence="9" type="primary">LOC108070836</name>
</gene>
<accession>A0A6P4I308</accession>
<dbReference type="CDD" id="cd07567">
    <property type="entry name" value="biotinidase_like"/>
    <property type="match status" value="1"/>
</dbReference>
<keyword evidence="4" id="KW-0325">Glycoprotein</keyword>
<organism evidence="8 9">
    <name type="scientific">Drosophila kikkawai</name>
    <name type="common">Fruit fly</name>
    <dbReference type="NCBI Taxonomy" id="30033"/>
    <lineage>
        <taxon>Eukaryota</taxon>
        <taxon>Metazoa</taxon>
        <taxon>Ecdysozoa</taxon>
        <taxon>Arthropoda</taxon>
        <taxon>Hexapoda</taxon>
        <taxon>Insecta</taxon>
        <taxon>Pterygota</taxon>
        <taxon>Neoptera</taxon>
        <taxon>Endopterygota</taxon>
        <taxon>Diptera</taxon>
        <taxon>Brachycera</taxon>
        <taxon>Muscomorpha</taxon>
        <taxon>Ephydroidea</taxon>
        <taxon>Drosophilidae</taxon>
        <taxon>Drosophila</taxon>
        <taxon>Sophophora</taxon>
    </lineage>
</organism>
<dbReference type="OrthoDB" id="10250282at2759"/>
<evidence type="ECO:0000256" key="3">
    <source>
        <dbReference type="ARBA" id="ARBA00022801"/>
    </source>
</evidence>
<dbReference type="InterPro" id="IPR040154">
    <property type="entry name" value="Biotinidase/VNN"/>
</dbReference>
<evidence type="ECO:0000256" key="4">
    <source>
        <dbReference type="ARBA" id="ARBA00023180"/>
    </source>
</evidence>
<sequence>MFRVLWLLGCLSGASAGDFYTAGVAEFRPLLMGGSSEQLLADNLSGYLELIASASGQADILVFPEATLNSVLQLTAVPESTEQSLCEAQPGDDEYIASFLRQLACAAQEAHLYLVINVKERAEESKEEHSPRGYLVYNTNVVFDRRGAVVSRYRKWNLYLEPSTNRTELPQLATFSTDFGVTFGHFVCFDMLFYEPAQELVEQLGIRHVIVTKMFNSELPFLTASQFQQGWAWANRVNLLAAGASLPLAGMSGSGIYATRQGALARLMVTDQVEGERKLLLASVPLNPDEEESAKPLDEEPQSPEKGKTMSLKLLQQPDLQEFTTWELPMVASSSVVKRLCQADLCCEFEAQWTPVGPAPGTYRLGVWVGERRYEEEQYSTIRLCGLFACGNSSVDSCGLVADTDVGGWDDDQVEFVYLSIRGEFVHKPRRLIMPSTVTRSHLYALQPSQFSWSQEESANVTHIEMELRQAHRQLLTFAIYGNYYDEHAGGGAGGEMGAPKDHYLILVLMGMVTMMHLIRER</sequence>
<dbReference type="Pfam" id="PF19018">
    <property type="entry name" value="Vanin_C"/>
    <property type="match status" value="1"/>
</dbReference>
<dbReference type="Pfam" id="PF00795">
    <property type="entry name" value="CN_hydrolase"/>
    <property type="match status" value="1"/>
</dbReference>
<keyword evidence="2 6" id="KW-0732">Signal</keyword>
<dbReference type="Gene3D" id="3.60.110.10">
    <property type="entry name" value="Carbon-nitrogen hydrolase"/>
    <property type="match status" value="1"/>
</dbReference>
<feature type="signal peptide" evidence="6">
    <location>
        <begin position="1"/>
        <end position="16"/>
    </location>
</feature>
<keyword evidence="3" id="KW-0378">Hydrolase</keyword>
<evidence type="ECO:0000259" key="7">
    <source>
        <dbReference type="PROSITE" id="PS50263"/>
    </source>
</evidence>
<dbReference type="PROSITE" id="PS50263">
    <property type="entry name" value="CN_HYDROLASE"/>
    <property type="match status" value="1"/>
</dbReference>
<dbReference type="InterPro" id="IPR012101">
    <property type="entry name" value="Biotinidase-like_euk"/>
</dbReference>
<evidence type="ECO:0000313" key="9">
    <source>
        <dbReference type="RefSeq" id="XP_017016951.1"/>
    </source>
</evidence>
<feature type="chain" id="PRO_5028205369" evidence="6">
    <location>
        <begin position="17"/>
        <end position="522"/>
    </location>
</feature>
<dbReference type="GeneID" id="108070836"/>
<dbReference type="SUPFAM" id="SSF56317">
    <property type="entry name" value="Carbon-nitrogen hydrolase"/>
    <property type="match status" value="1"/>
</dbReference>
<dbReference type="GO" id="GO:0016811">
    <property type="term" value="F:hydrolase activity, acting on carbon-nitrogen (but not peptide) bonds, in linear amides"/>
    <property type="evidence" value="ECO:0007669"/>
    <property type="project" value="InterPro"/>
</dbReference>
<dbReference type="AlphaFoldDB" id="A0A6P4I308"/>
<name>A0A6P4I308_DROKI</name>
<protein>
    <submittedName>
        <fullName evidence="9">Vanin-like protein 3</fullName>
    </submittedName>
</protein>
<dbReference type="PANTHER" id="PTHR10609:SF14">
    <property type="entry name" value="BIOTINIDASE"/>
    <property type="match status" value="1"/>
</dbReference>
<evidence type="ECO:0000256" key="6">
    <source>
        <dbReference type="SAM" id="SignalP"/>
    </source>
</evidence>
<keyword evidence="8" id="KW-1185">Reference proteome</keyword>
<evidence type="ECO:0000256" key="2">
    <source>
        <dbReference type="ARBA" id="ARBA00022729"/>
    </source>
</evidence>
<reference evidence="9" key="1">
    <citation type="submission" date="2025-08" db="UniProtKB">
        <authorList>
            <consortium name="RefSeq"/>
        </authorList>
    </citation>
    <scope>IDENTIFICATION</scope>
    <source>
        <strain evidence="9">14028-0561.14</strain>
        <tissue evidence="9">Whole fly</tissue>
    </source>
</reference>
<proteinExistence type="inferred from homology"/>